<dbReference type="InterPro" id="IPR011257">
    <property type="entry name" value="DNA_glycosylase"/>
</dbReference>
<dbReference type="HOGENOM" id="CLU_083758_2_0_5"/>
<dbReference type="PANTHER" id="PTHR30037">
    <property type="entry name" value="DNA-3-METHYLADENINE GLYCOSYLASE 1"/>
    <property type="match status" value="1"/>
</dbReference>
<evidence type="ECO:0000313" key="3">
    <source>
        <dbReference type="Proteomes" id="UP000019443"/>
    </source>
</evidence>
<accession>W6R6M7</accession>
<dbReference type="GO" id="GO:0006284">
    <property type="term" value="P:base-excision repair"/>
    <property type="evidence" value="ECO:0007669"/>
    <property type="project" value="InterPro"/>
</dbReference>
<feature type="binding site" evidence="1">
    <location>
        <position position="209"/>
    </location>
    <ligand>
        <name>Zn(2+)</name>
        <dbReference type="ChEBI" id="CHEBI:29105"/>
    </ligand>
</feature>
<keyword evidence="2" id="KW-0326">Glycosidase</keyword>
<feature type="binding site" evidence="1">
    <location>
        <position position="49"/>
    </location>
    <ligand>
        <name>Zn(2+)</name>
        <dbReference type="ChEBI" id="CHEBI:29105"/>
    </ligand>
</feature>
<dbReference type="InterPro" id="IPR005019">
    <property type="entry name" value="Adenine_glyco"/>
</dbReference>
<keyword evidence="1" id="KW-0862">Zinc</keyword>
<feature type="binding site" evidence="1">
    <location>
        <position position="36"/>
    </location>
    <ligand>
        <name>Zn(2+)</name>
        <dbReference type="ChEBI" id="CHEBI:29105"/>
    </ligand>
</feature>
<dbReference type="SUPFAM" id="SSF48150">
    <property type="entry name" value="DNA-glycosylase"/>
    <property type="match status" value="1"/>
</dbReference>
<dbReference type="GO" id="GO:0008725">
    <property type="term" value="F:DNA-3-methyladenine glycosylase activity"/>
    <property type="evidence" value="ECO:0007669"/>
    <property type="project" value="UniProtKB-EC"/>
</dbReference>
<dbReference type="Pfam" id="PF03352">
    <property type="entry name" value="Adenine_glyco"/>
    <property type="match status" value="1"/>
</dbReference>
<reference evidence="2" key="1">
    <citation type="submission" date="2013-11" db="EMBL/GenBank/DDBJ databases">
        <title>Draft genome sequence of the broad-host-range Rhizobium sp. LPU83 strain, a member of the low-genetic diversity Oregon-like Rhizobium sp. group.</title>
        <authorList>
            <person name="Wibberg D."/>
            <person name="Puehler A."/>
            <person name="Schlueter A."/>
        </authorList>
    </citation>
    <scope>NUCLEOTIDE SEQUENCE [LARGE SCALE GENOMIC DNA]</scope>
    <source>
        <strain evidence="2">LPU83</strain>
    </source>
</reference>
<sequence>METEFANGKAGFGARKRSGIMSDTGIIIGEDGKGRCHWHANLPDYLRYHDEEWGRPVTDDLRLFEKICLEGFQSGLSWLTILRKRDNFRAAFAGFDFEKVALFEDKDIDRCLADPGIVRHRGKIVSTINNARRAIELRAEFGSLAHYFWSFEPGHNERPKVVDRAAVMANPTTPTSVVISKNLKKRGWTFVGPTTVYAFMQAMGLVNDHIEGCFCRAEVEAMRDALVRP</sequence>
<dbReference type="InterPro" id="IPR052891">
    <property type="entry name" value="DNA-3mA_glycosylase"/>
</dbReference>
<dbReference type="EMBL" id="HG916852">
    <property type="protein sequence ID" value="CDM56599.1"/>
    <property type="molecule type" value="Genomic_DNA"/>
</dbReference>
<dbReference type="AlphaFoldDB" id="W6R6M7"/>
<dbReference type="GO" id="GO:0046872">
    <property type="term" value="F:metal ion binding"/>
    <property type="evidence" value="ECO:0007669"/>
    <property type="project" value="UniProtKB-KW"/>
</dbReference>
<dbReference type="EC" id="3.2.2.20" evidence="2"/>
<feature type="binding site" evidence="1">
    <location>
        <position position="213"/>
    </location>
    <ligand>
        <name>Zn(2+)</name>
        <dbReference type="ChEBI" id="CHEBI:29105"/>
    </ligand>
</feature>
<keyword evidence="1" id="KW-0479">Metal-binding</keyword>
<evidence type="ECO:0000313" key="2">
    <source>
        <dbReference type="EMBL" id="CDM56599.1"/>
    </source>
</evidence>
<evidence type="ECO:0000256" key="1">
    <source>
        <dbReference type="PIRSR" id="PIRSR605019-1"/>
    </source>
</evidence>
<gene>
    <name evidence="2" type="primary">tag</name>
    <name evidence="2" type="ORF">LPU83_0923</name>
</gene>
<dbReference type="PATRIC" id="fig|348824.6.peg.996"/>
<name>W6R6M7_9HYPH</name>
<keyword evidence="2" id="KW-0378">Hydrolase</keyword>
<dbReference type="Gene3D" id="1.10.340.30">
    <property type="entry name" value="Hypothetical protein, domain 2"/>
    <property type="match status" value="1"/>
</dbReference>
<dbReference type="KEGG" id="rhl:LPU83_0923"/>
<organism evidence="2 3">
    <name type="scientific">Rhizobium favelukesii</name>
    <dbReference type="NCBI Taxonomy" id="348824"/>
    <lineage>
        <taxon>Bacteria</taxon>
        <taxon>Pseudomonadati</taxon>
        <taxon>Pseudomonadota</taxon>
        <taxon>Alphaproteobacteria</taxon>
        <taxon>Hyphomicrobiales</taxon>
        <taxon>Rhizobiaceae</taxon>
        <taxon>Rhizobium/Agrobacterium group</taxon>
        <taxon>Rhizobium</taxon>
    </lineage>
</organism>
<keyword evidence="3" id="KW-1185">Reference proteome</keyword>
<dbReference type="eggNOG" id="COG2818">
    <property type="taxonomic scope" value="Bacteria"/>
</dbReference>
<dbReference type="PANTHER" id="PTHR30037:SF4">
    <property type="entry name" value="DNA-3-METHYLADENINE GLYCOSYLASE I"/>
    <property type="match status" value="1"/>
</dbReference>
<proteinExistence type="predicted"/>
<protein>
    <submittedName>
        <fullName evidence="2">DNA-3-methyladenine glycosylase I</fullName>
        <ecNumber evidence="2">3.2.2.20</ecNumber>
    </submittedName>
</protein>
<dbReference type="Proteomes" id="UP000019443">
    <property type="component" value="Chromosome"/>
</dbReference>